<protein>
    <submittedName>
        <fullName evidence="8">HIG1 domain family member 2A, mitochondrial</fullName>
    </submittedName>
</protein>
<dbReference type="InterPro" id="IPR007667">
    <property type="entry name" value="Hypoxia_induced_domain"/>
</dbReference>
<name>A0A9Q1BHM2_HOLLE</name>
<dbReference type="GO" id="GO:0031966">
    <property type="term" value="C:mitochondrial membrane"/>
    <property type="evidence" value="ECO:0007669"/>
    <property type="project" value="UniProtKB-SubCell"/>
</dbReference>
<evidence type="ECO:0000256" key="2">
    <source>
        <dbReference type="ARBA" id="ARBA00022692"/>
    </source>
</evidence>
<feature type="compositionally biased region" description="Basic and acidic residues" evidence="5">
    <location>
        <begin position="1"/>
        <end position="10"/>
    </location>
</feature>
<keyword evidence="9" id="KW-1185">Reference proteome</keyword>
<evidence type="ECO:0000256" key="6">
    <source>
        <dbReference type="SAM" id="Phobius"/>
    </source>
</evidence>
<evidence type="ECO:0000313" key="8">
    <source>
        <dbReference type="EMBL" id="KAJ8026328.1"/>
    </source>
</evidence>
<dbReference type="PROSITE" id="PS51503">
    <property type="entry name" value="HIG1"/>
    <property type="match status" value="1"/>
</dbReference>
<keyword evidence="4 6" id="KW-0472">Membrane</keyword>
<keyword evidence="3 6" id="KW-1133">Transmembrane helix</keyword>
<sequence>MSSTKNEQKKPAFLYPGEMPPELRDWEPHKTKGFKEKFVEKVKQNPFVPIGCTATAIALTWGLIQFRRGQTRKSQLMMRFRVAAQAFTIGAIVIGVAVQAAKGTSSYTPSQSTSLPATPQNKK</sequence>
<reference evidence="8" key="1">
    <citation type="submission" date="2021-10" db="EMBL/GenBank/DDBJ databases">
        <title>Tropical sea cucumber genome reveals ecological adaptation and Cuvierian tubules defense mechanism.</title>
        <authorList>
            <person name="Chen T."/>
        </authorList>
    </citation>
    <scope>NUCLEOTIDE SEQUENCE</scope>
    <source>
        <strain evidence="8">Nanhai2018</strain>
        <tissue evidence="8">Muscle</tissue>
    </source>
</reference>
<feature type="domain" description="HIG1" evidence="7">
    <location>
        <begin position="19"/>
        <end position="110"/>
    </location>
</feature>
<evidence type="ECO:0000256" key="5">
    <source>
        <dbReference type="SAM" id="MobiDB-lite"/>
    </source>
</evidence>
<dbReference type="Proteomes" id="UP001152320">
    <property type="component" value="Chromosome 17"/>
</dbReference>
<comment type="caution">
    <text evidence="8">The sequence shown here is derived from an EMBL/GenBank/DDBJ whole genome shotgun (WGS) entry which is preliminary data.</text>
</comment>
<feature type="region of interest" description="Disordered" evidence="5">
    <location>
        <begin position="104"/>
        <end position="123"/>
    </location>
</feature>
<dbReference type="OrthoDB" id="6604018at2759"/>
<feature type="region of interest" description="Disordered" evidence="5">
    <location>
        <begin position="1"/>
        <end position="28"/>
    </location>
</feature>
<feature type="transmembrane region" description="Helical" evidence="6">
    <location>
        <begin position="47"/>
        <end position="66"/>
    </location>
</feature>
<keyword evidence="2 6" id="KW-0812">Transmembrane</keyword>
<proteinExistence type="predicted"/>
<dbReference type="PANTHER" id="PTHR12297">
    <property type="entry name" value="HYPOXIA-INDUCBILE GENE 1 HIG1 -RELATED"/>
    <property type="match status" value="1"/>
</dbReference>
<accession>A0A9Q1BHM2</accession>
<gene>
    <name evidence="8" type="ORF">HOLleu_34140</name>
</gene>
<dbReference type="EMBL" id="JAIZAY010000017">
    <property type="protein sequence ID" value="KAJ8026328.1"/>
    <property type="molecule type" value="Genomic_DNA"/>
</dbReference>
<dbReference type="GO" id="GO:0097250">
    <property type="term" value="P:mitochondrial respirasome assembly"/>
    <property type="evidence" value="ECO:0007669"/>
    <property type="project" value="TreeGrafter"/>
</dbReference>
<dbReference type="Gene3D" id="6.10.140.1320">
    <property type="match status" value="1"/>
</dbReference>
<evidence type="ECO:0000256" key="3">
    <source>
        <dbReference type="ARBA" id="ARBA00022989"/>
    </source>
</evidence>
<evidence type="ECO:0000256" key="1">
    <source>
        <dbReference type="ARBA" id="ARBA00004325"/>
    </source>
</evidence>
<dbReference type="PANTHER" id="PTHR12297:SF18">
    <property type="entry name" value="HIG1 DOMAIN FAMILY MEMBER 2A"/>
    <property type="match status" value="1"/>
</dbReference>
<evidence type="ECO:0000256" key="4">
    <source>
        <dbReference type="ARBA" id="ARBA00023136"/>
    </source>
</evidence>
<dbReference type="AlphaFoldDB" id="A0A9Q1BHM2"/>
<dbReference type="Pfam" id="PF04588">
    <property type="entry name" value="HIG_1_N"/>
    <property type="match status" value="1"/>
</dbReference>
<feature type="transmembrane region" description="Helical" evidence="6">
    <location>
        <begin position="78"/>
        <end position="101"/>
    </location>
</feature>
<dbReference type="InterPro" id="IPR050355">
    <property type="entry name" value="RCF1"/>
</dbReference>
<evidence type="ECO:0000313" key="9">
    <source>
        <dbReference type="Proteomes" id="UP001152320"/>
    </source>
</evidence>
<comment type="subcellular location">
    <subcellularLocation>
        <location evidence="1">Mitochondrion membrane</location>
    </subcellularLocation>
</comment>
<evidence type="ECO:0000259" key="7">
    <source>
        <dbReference type="PROSITE" id="PS51503"/>
    </source>
</evidence>
<organism evidence="8 9">
    <name type="scientific">Holothuria leucospilota</name>
    <name type="common">Black long sea cucumber</name>
    <name type="synonym">Mertensiothuria leucospilota</name>
    <dbReference type="NCBI Taxonomy" id="206669"/>
    <lineage>
        <taxon>Eukaryota</taxon>
        <taxon>Metazoa</taxon>
        <taxon>Echinodermata</taxon>
        <taxon>Eleutherozoa</taxon>
        <taxon>Echinozoa</taxon>
        <taxon>Holothuroidea</taxon>
        <taxon>Aspidochirotacea</taxon>
        <taxon>Aspidochirotida</taxon>
        <taxon>Holothuriidae</taxon>
        <taxon>Holothuria</taxon>
    </lineage>
</organism>